<dbReference type="Gene3D" id="3.40.50.300">
    <property type="entry name" value="P-loop containing nucleotide triphosphate hydrolases"/>
    <property type="match status" value="1"/>
</dbReference>
<dbReference type="GO" id="GO:0003924">
    <property type="term" value="F:GTPase activity"/>
    <property type="evidence" value="ECO:0007669"/>
    <property type="project" value="InterPro"/>
</dbReference>
<gene>
    <name evidence="1" type="ORF">LCGC14_0816210</name>
</gene>
<dbReference type="InterPro" id="IPR027417">
    <property type="entry name" value="P-loop_NTPase"/>
</dbReference>
<evidence type="ECO:0008006" key="2">
    <source>
        <dbReference type="Google" id="ProtNLM"/>
    </source>
</evidence>
<proteinExistence type="predicted"/>
<dbReference type="InterPro" id="IPR001806">
    <property type="entry name" value="Small_GTPase"/>
</dbReference>
<dbReference type="Pfam" id="PF00071">
    <property type="entry name" value="Ras"/>
    <property type="match status" value="1"/>
</dbReference>
<evidence type="ECO:0000313" key="1">
    <source>
        <dbReference type="EMBL" id="KKN32208.1"/>
    </source>
</evidence>
<dbReference type="PANTHER" id="PTHR42708:SF1">
    <property type="entry name" value="GLIDING MOTILITY PROTEIN MGLA"/>
    <property type="match status" value="1"/>
</dbReference>
<protein>
    <recommendedName>
        <fullName evidence="2">G domain-containing protein</fullName>
    </recommendedName>
</protein>
<dbReference type="EMBL" id="LAZR01002268">
    <property type="protein sequence ID" value="KKN32208.1"/>
    <property type="molecule type" value="Genomic_DNA"/>
</dbReference>
<dbReference type="PANTHER" id="PTHR42708">
    <property type="entry name" value="ATP/GTP-BINDING PROTEIN-RELATED"/>
    <property type="match status" value="1"/>
</dbReference>
<reference evidence="1" key="1">
    <citation type="journal article" date="2015" name="Nature">
        <title>Complex archaea that bridge the gap between prokaryotes and eukaryotes.</title>
        <authorList>
            <person name="Spang A."/>
            <person name="Saw J.H."/>
            <person name="Jorgensen S.L."/>
            <person name="Zaremba-Niedzwiedzka K."/>
            <person name="Martijn J."/>
            <person name="Lind A.E."/>
            <person name="van Eijk R."/>
            <person name="Schleper C."/>
            <person name="Guy L."/>
            <person name="Ettema T.J."/>
        </authorList>
    </citation>
    <scope>NUCLEOTIDE SEQUENCE</scope>
</reference>
<accession>A0A0F9SSM7</accession>
<comment type="caution">
    <text evidence="1">The sequence shown here is derived from an EMBL/GenBank/DDBJ whole genome shotgun (WGS) entry which is preliminary data.</text>
</comment>
<dbReference type="GO" id="GO:0005525">
    <property type="term" value="F:GTP binding"/>
    <property type="evidence" value="ECO:0007669"/>
    <property type="project" value="InterPro"/>
</dbReference>
<dbReference type="SUPFAM" id="SSF52540">
    <property type="entry name" value="P-loop containing nucleoside triphosphate hydrolases"/>
    <property type="match status" value="1"/>
</dbReference>
<organism evidence="1">
    <name type="scientific">marine sediment metagenome</name>
    <dbReference type="NCBI Taxonomy" id="412755"/>
    <lineage>
        <taxon>unclassified sequences</taxon>
        <taxon>metagenomes</taxon>
        <taxon>ecological metagenomes</taxon>
    </lineage>
</organism>
<sequence length="199" mass="22733">MEAKGKDDKYYTVGMDLGSLKLNGFDIFLFGTPGLLRFKAMRNIVTEGADGIIFMFDAAHPEKDENAIIILNSIRKLLPNIPIVFLAHKQDIEGARAPEIIRDQNYLRENSTIFPSSTKTGQNIKESITYLVNNIYEEYSSLIQTLRSYETDIKGLGDNLKKSVTEMRDLLNNLEIKRFIEVDRLNKTYKVRSGLKHLI</sequence>
<dbReference type="AlphaFoldDB" id="A0A0F9SSM7"/>
<dbReference type="InterPro" id="IPR052705">
    <property type="entry name" value="Gliding_Motility_GTPase"/>
</dbReference>
<name>A0A0F9SSM7_9ZZZZ</name>